<name>A0A9E8NAI2_9BACT</name>
<organism evidence="8 9">
    <name type="scientific">Dyadobacter pollutisoli</name>
    <dbReference type="NCBI Taxonomy" id="2910158"/>
    <lineage>
        <taxon>Bacteria</taxon>
        <taxon>Pseudomonadati</taxon>
        <taxon>Bacteroidota</taxon>
        <taxon>Cytophagia</taxon>
        <taxon>Cytophagales</taxon>
        <taxon>Spirosomataceae</taxon>
        <taxon>Dyadobacter</taxon>
    </lineage>
</organism>
<dbReference type="Proteomes" id="UP001164653">
    <property type="component" value="Chromosome"/>
</dbReference>
<evidence type="ECO:0000256" key="4">
    <source>
        <dbReference type="ARBA" id="ARBA00022982"/>
    </source>
</evidence>
<evidence type="ECO:0000256" key="1">
    <source>
        <dbReference type="ARBA" id="ARBA00022448"/>
    </source>
</evidence>
<feature type="domain" description="High potential iron-sulfur proteins family profile" evidence="7">
    <location>
        <begin position="33"/>
        <end position="102"/>
    </location>
</feature>
<dbReference type="Gene3D" id="4.10.490.10">
    <property type="entry name" value="High potential iron-sulphur protein"/>
    <property type="match status" value="1"/>
</dbReference>
<keyword evidence="1" id="KW-0813">Transport</keyword>
<dbReference type="PROSITE" id="PS51373">
    <property type="entry name" value="HIPIP"/>
    <property type="match status" value="1"/>
</dbReference>
<dbReference type="EMBL" id="CP112998">
    <property type="protein sequence ID" value="WAC11773.1"/>
    <property type="molecule type" value="Genomic_DNA"/>
</dbReference>
<dbReference type="AlphaFoldDB" id="A0A9E8NAI2"/>
<keyword evidence="3" id="KW-0479">Metal-binding</keyword>
<keyword evidence="9" id="KW-1185">Reference proteome</keyword>
<dbReference type="InterPro" id="IPR036369">
    <property type="entry name" value="HIPIP_sf"/>
</dbReference>
<keyword evidence="6" id="KW-0411">Iron-sulfur</keyword>
<evidence type="ECO:0000256" key="6">
    <source>
        <dbReference type="ARBA" id="ARBA00023014"/>
    </source>
</evidence>
<sequence length="104" mass="11385">MTSTLAGSALWLLACSAKTEEKKQDVAPPKDPCSDFSNVTENDLNARKKLGYVKESPIPDSKCGNCQLWLPPKDGKTCGNCQLFKGPVFTTAYCTYWAPQIHEG</sequence>
<evidence type="ECO:0000256" key="2">
    <source>
        <dbReference type="ARBA" id="ARBA00022485"/>
    </source>
</evidence>
<accession>A0A9E8NAI2</accession>
<keyword evidence="2" id="KW-0004">4Fe-4S</keyword>
<dbReference type="GO" id="GO:0051539">
    <property type="term" value="F:4 iron, 4 sulfur cluster binding"/>
    <property type="evidence" value="ECO:0007669"/>
    <property type="project" value="UniProtKB-KW"/>
</dbReference>
<dbReference type="GO" id="GO:0046872">
    <property type="term" value="F:metal ion binding"/>
    <property type="evidence" value="ECO:0007669"/>
    <property type="project" value="UniProtKB-KW"/>
</dbReference>
<dbReference type="GO" id="GO:0009055">
    <property type="term" value="F:electron transfer activity"/>
    <property type="evidence" value="ECO:0007669"/>
    <property type="project" value="InterPro"/>
</dbReference>
<evidence type="ECO:0000313" key="8">
    <source>
        <dbReference type="EMBL" id="WAC11773.1"/>
    </source>
</evidence>
<dbReference type="SUPFAM" id="SSF57652">
    <property type="entry name" value="HIPIP (high potential iron protein)"/>
    <property type="match status" value="1"/>
</dbReference>
<evidence type="ECO:0000256" key="3">
    <source>
        <dbReference type="ARBA" id="ARBA00022723"/>
    </source>
</evidence>
<protein>
    <submittedName>
        <fullName evidence="8">High-potential iron-sulfur protein</fullName>
    </submittedName>
</protein>
<dbReference type="RefSeq" id="WP_244821686.1">
    <property type="nucleotide sequence ID" value="NZ_CP112998.1"/>
</dbReference>
<gene>
    <name evidence="8" type="ORF">ON006_29075</name>
</gene>
<keyword evidence="5" id="KW-0408">Iron</keyword>
<proteinExistence type="predicted"/>
<evidence type="ECO:0000256" key="5">
    <source>
        <dbReference type="ARBA" id="ARBA00023004"/>
    </source>
</evidence>
<evidence type="ECO:0000259" key="7">
    <source>
        <dbReference type="PROSITE" id="PS51373"/>
    </source>
</evidence>
<reference evidence="8" key="1">
    <citation type="submission" date="2022-11" db="EMBL/GenBank/DDBJ databases">
        <title>Dyadobacter pollutisoli sp. nov., isolated from plastic dumped soil.</title>
        <authorList>
            <person name="Kim J.M."/>
            <person name="Kim K.R."/>
            <person name="Lee J.K."/>
            <person name="Hao L."/>
            <person name="Jeon C.O."/>
        </authorList>
    </citation>
    <scope>NUCLEOTIDE SEQUENCE</scope>
    <source>
        <strain evidence="8">U1</strain>
    </source>
</reference>
<dbReference type="KEGG" id="dpf:ON006_29075"/>
<dbReference type="GO" id="GO:0019646">
    <property type="term" value="P:aerobic electron transport chain"/>
    <property type="evidence" value="ECO:0007669"/>
    <property type="project" value="InterPro"/>
</dbReference>
<evidence type="ECO:0000313" key="9">
    <source>
        <dbReference type="Proteomes" id="UP001164653"/>
    </source>
</evidence>
<dbReference type="InterPro" id="IPR000170">
    <property type="entry name" value="High_potential_FeS_prot"/>
</dbReference>
<keyword evidence="4" id="KW-0249">Electron transport</keyword>